<reference evidence="4 5" key="1">
    <citation type="submission" date="2017-03" db="EMBL/GenBank/DDBJ databases">
        <title>An alternative strategy for trypanosome survival in the mammalian bloodstream revealed through genome and transcriptome analysis of the ubiquitous bovine parasite Trypanosoma (Megatrypanum) theileri.</title>
        <authorList>
            <person name="Kelly S."/>
            <person name="Ivens A."/>
            <person name="Mott A."/>
            <person name="O'Neill E."/>
            <person name="Emms D."/>
            <person name="Macleod O."/>
            <person name="Voorheis P."/>
            <person name="Matthews J."/>
            <person name="Matthews K."/>
            <person name="Carrington M."/>
        </authorList>
    </citation>
    <scope>NUCLEOTIDE SEQUENCE [LARGE SCALE GENOMIC DNA]</scope>
    <source>
        <strain evidence="4">Edinburgh</strain>
    </source>
</reference>
<accession>A0A1X0NRS2</accession>
<feature type="transmembrane region" description="Helical" evidence="2">
    <location>
        <begin position="665"/>
        <end position="686"/>
    </location>
</feature>
<feature type="signal peptide" evidence="3">
    <location>
        <begin position="1"/>
        <end position="21"/>
    </location>
</feature>
<dbReference type="OrthoDB" id="271747at2759"/>
<dbReference type="EMBL" id="NBCO01000025">
    <property type="protein sequence ID" value="ORC86879.1"/>
    <property type="molecule type" value="Genomic_DNA"/>
</dbReference>
<gene>
    <name evidence="4" type="ORF">TM35_000251750</name>
</gene>
<organism evidence="4 5">
    <name type="scientific">Trypanosoma theileri</name>
    <dbReference type="NCBI Taxonomy" id="67003"/>
    <lineage>
        <taxon>Eukaryota</taxon>
        <taxon>Discoba</taxon>
        <taxon>Euglenozoa</taxon>
        <taxon>Kinetoplastea</taxon>
        <taxon>Metakinetoplastina</taxon>
        <taxon>Trypanosomatida</taxon>
        <taxon>Trypanosomatidae</taxon>
        <taxon>Trypanosoma</taxon>
    </lineage>
</organism>
<keyword evidence="5" id="KW-1185">Reference proteome</keyword>
<dbReference type="GeneID" id="39987546"/>
<protein>
    <submittedName>
        <fullName evidence="4">Uncharacterized protein</fullName>
    </submittedName>
</protein>
<dbReference type="AlphaFoldDB" id="A0A1X0NRS2"/>
<proteinExistence type="predicted"/>
<feature type="region of interest" description="Disordered" evidence="1">
    <location>
        <begin position="711"/>
        <end position="735"/>
    </location>
</feature>
<feature type="chain" id="PRO_5012348861" evidence="3">
    <location>
        <begin position="22"/>
        <end position="735"/>
    </location>
</feature>
<dbReference type="PROSITE" id="PS51257">
    <property type="entry name" value="PROKAR_LIPOPROTEIN"/>
    <property type="match status" value="1"/>
</dbReference>
<keyword evidence="3" id="KW-0732">Signal</keyword>
<evidence type="ECO:0000313" key="4">
    <source>
        <dbReference type="EMBL" id="ORC86879.1"/>
    </source>
</evidence>
<keyword evidence="2" id="KW-1133">Transmembrane helix</keyword>
<evidence type="ECO:0000256" key="2">
    <source>
        <dbReference type="SAM" id="Phobius"/>
    </source>
</evidence>
<comment type="caution">
    <text evidence="4">The sequence shown here is derived from an EMBL/GenBank/DDBJ whole genome shotgun (WGS) entry which is preliminary data.</text>
</comment>
<dbReference type="VEuPathDB" id="TriTrypDB:TM35_000251750"/>
<evidence type="ECO:0000313" key="5">
    <source>
        <dbReference type="Proteomes" id="UP000192257"/>
    </source>
</evidence>
<evidence type="ECO:0000256" key="3">
    <source>
        <dbReference type="SAM" id="SignalP"/>
    </source>
</evidence>
<keyword evidence="2" id="KW-0812">Transmembrane</keyword>
<evidence type="ECO:0000256" key="1">
    <source>
        <dbReference type="SAM" id="MobiDB-lite"/>
    </source>
</evidence>
<feature type="compositionally biased region" description="Polar residues" evidence="1">
    <location>
        <begin position="716"/>
        <end position="735"/>
    </location>
</feature>
<keyword evidence="2" id="KW-0472">Membrane</keyword>
<dbReference type="RefSeq" id="XP_028880945.1">
    <property type="nucleotide sequence ID" value="XM_029027766.1"/>
</dbReference>
<sequence length="735" mass="79909">MTLRSSPSLLFPLLLIAAVAAVGCCSAALMDLVYEAETVAGRYGVQGTTNGLPGVSLLNDPAAVCQGLTDDQIVIGDSTHFRAYSRSTQETTTLFGTDTAGSVDGSWATAQVSLPVSCTRANLNNGARVVYFVQGSSAVRYFTSTTVGSVTVDPNLSFTGVTTDRNLNPNGVATKIYLTEQTKDNVWQCSIGADGVPTGCILLSGFLSDINRYIAVAVVPEGILVVGEGPSSTGLVWFTNAGDNVSLIPNAIVDVKALPNGKIYASTADELYHVTLWSENKSIVLNRFAGDISGPCPPVKDGQNPNFCGNKRLLVIAENEMYVVSKLYNTMRSVLLPPVEIPDVLSRPPLPVGFPDENDIMPNLRGRMNTALNSHLSTSDTIVGPNSFVVNDTTWLTNFSVLVQQRSFDNDTTEDLVLSTNYVDMETLLREYYARTNYVVFMDTNIVPYCDDAKLFAMEHGIVAIVRGVLQFPRIYADPPLAVTINNIPNISTMKLLMSATFGNDTTTTLLEDVNLTDVSLEVIRQLYMPDNVVRLSFPTPRFDFSGLTKEHENDLRWAILQAVRARLAICEELVHPGGTTTPDPGAGSGSGAECEATITNRTEIPVSLQPDIISNDYEVFVPDRYDFNVTQCLDGMDWGWLEKYLNDHKNEIYRRESKCNRGCIIGVAVAAAVVLTALIALLVVLTSKRRRLAAVVAPPDPKFKSTLEEEDLELASSNPLESHTYGNSSGRDRF</sequence>
<dbReference type="Proteomes" id="UP000192257">
    <property type="component" value="Unassembled WGS sequence"/>
</dbReference>
<name>A0A1X0NRS2_9TRYP</name>